<dbReference type="AlphaFoldDB" id="A0A8S1IYY2"/>
<sequence length="638" mass="72199">MARRLLALRASRVGLGGWGSSGLIAEPRVSRGAAFRVLGTRWEARYDQTKLKNELHGLRRDFKELTRHHGRAEDTVWRLRERLKDLRVEGSAKDRSLDIAKRSVDRLTSEKQRLEARELEEEVRACEARLHASEEVCRHRGEEAQHLQRALDLKAKELSMDAGTDVHSRLLYAVAKGEEECVSLASQLADARGAVRRMEEQLRQNEEESKKLREQSNHAGHHTAALEQQLEDAAATCRQYERETEEVRAQIRELQRKVEWAMLDKSALEEQIDQERSAKQAVEAGIQDAKRLAQIDAENIQAEMSVLLEKSKTENADQRRLHRRKEDELTERCERMSQQVQDLKQMLASSRKSAEESLDWERGRCSKLINETERLAQREKELDEECGNVHAQVDELMERNDRLQLQLEDMDRQRNAECQRSAELEFQVSSLQSAVDSLRGEKTSGESSLRSKVECLLGELHSVIRERDDLRIKLQESSAQLHSTLASHEHMQRENHQLKDTNSSLNKSKTLLQDTMLEQIGAVRSQLDEAKCRNQELGKAISRSKLASSVPSRPNLSFSLDAPRPRSAGAGATPGNLSPQDPGHTPGSSNGLATDSTGASAAVREWREAVNDQMKGISADVHANRPSCTLEELARYGI</sequence>
<protein>
    <submittedName>
        <fullName evidence="3">Uncharacterized protein</fullName>
    </submittedName>
</protein>
<feature type="coiled-coil region" evidence="1">
    <location>
        <begin position="97"/>
        <end position="136"/>
    </location>
</feature>
<feature type="region of interest" description="Disordered" evidence="2">
    <location>
        <begin position="544"/>
        <end position="601"/>
    </location>
</feature>
<feature type="compositionally biased region" description="Basic and acidic residues" evidence="2">
    <location>
        <begin position="200"/>
        <end position="216"/>
    </location>
</feature>
<feature type="compositionally biased region" description="Basic and acidic residues" evidence="2">
    <location>
        <begin position="317"/>
        <end position="335"/>
    </location>
</feature>
<feature type="region of interest" description="Disordered" evidence="2">
    <location>
        <begin position="317"/>
        <end position="336"/>
    </location>
</feature>
<gene>
    <name evidence="3" type="ORF">OSTQU699_LOCUS4316</name>
</gene>
<feature type="compositionally biased region" description="Polar residues" evidence="2">
    <location>
        <begin position="545"/>
        <end position="558"/>
    </location>
</feature>
<feature type="region of interest" description="Disordered" evidence="2">
    <location>
        <begin position="200"/>
        <end position="222"/>
    </location>
</feature>
<name>A0A8S1IYY2_9CHLO</name>
<accession>A0A8S1IYY2</accession>
<evidence type="ECO:0000313" key="4">
    <source>
        <dbReference type="Proteomes" id="UP000708148"/>
    </source>
</evidence>
<proteinExistence type="predicted"/>
<reference evidence="3" key="1">
    <citation type="submission" date="2020-12" db="EMBL/GenBank/DDBJ databases">
        <authorList>
            <person name="Iha C."/>
        </authorList>
    </citation>
    <scope>NUCLEOTIDE SEQUENCE</scope>
</reference>
<dbReference type="EMBL" id="CAJHUC010000927">
    <property type="protein sequence ID" value="CAD7698957.1"/>
    <property type="molecule type" value="Genomic_DNA"/>
</dbReference>
<keyword evidence="1" id="KW-0175">Coiled coil</keyword>
<dbReference type="Proteomes" id="UP000708148">
    <property type="component" value="Unassembled WGS sequence"/>
</dbReference>
<feature type="region of interest" description="Disordered" evidence="2">
    <location>
        <begin position="483"/>
        <end position="505"/>
    </location>
</feature>
<keyword evidence="4" id="KW-1185">Reference proteome</keyword>
<organism evidence="3 4">
    <name type="scientific">Ostreobium quekettii</name>
    <dbReference type="NCBI Taxonomy" id="121088"/>
    <lineage>
        <taxon>Eukaryota</taxon>
        <taxon>Viridiplantae</taxon>
        <taxon>Chlorophyta</taxon>
        <taxon>core chlorophytes</taxon>
        <taxon>Ulvophyceae</taxon>
        <taxon>TCBD clade</taxon>
        <taxon>Bryopsidales</taxon>
        <taxon>Ostreobineae</taxon>
        <taxon>Ostreobiaceae</taxon>
        <taxon>Ostreobium</taxon>
    </lineage>
</organism>
<feature type="compositionally biased region" description="Basic and acidic residues" evidence="2">
    <location>
        <begin position="487"/>
        <end position="499"/>
    </location>
</feature>
<feature type="compositionally biased region" description="Polar residues" evidence="2">
    <location>
        <begin position="586"/>
        <end position="599"/>
    </location>
</feature>
<evidence type="ECO:0000256" key="2">
    <source>
        <dbReference type="SAM" id="MobiDB-lite"/>
    </source>
</evidence>
<dbReference type="OrthoDB" id="515762at2759"/>
<evidence type="ECO:0000256" key="1">
    <source>
        <dbReference type="SAM" id="Coils"/>
    </source>
</evidence>
<evidence type="ECO:0000313" key="3">
    <source>
        <dbReference type="EMBL" id="CAD7698957.1"/>
    </source>
</evidence>
<comment type="caution">
    <text evidence="3">The sequence shown here is derived from an EMBL/GenBank/DDBJ whole genome shotgun (WGS) entry which is preliminary data.</text>
</comment>